<dbReference type="InterPro" id="IPR036514">
    <property type="entry name" value="SGNH_hydro_sf"/>
</dbReference>
<name>A0ABR4N955_9FUNG</name>
<dbReference type="InterPro" id="IPR013830">
    <property type="entry name" value="SGNH_hydro"/>
</dbReference>
<protein>
    <recommendedName>
        <fullName evidence="2">SGNH hydrolase-type esterase domain-containing protein</fullName>
    </recommendedName>
</protein>
<evidence type="ECO:0000313" key="4">
    <source>
        <dbReference type="Proteomes" id="UP001527925"/>
    </source>
</evidence>
<keyword evidence="4" id="KW-1185">Reference proteome</keyword>
<comment type="caution">
    <text evidence="3">The sequence shown here is derived from an EMBL/GenBank/DDBJ whole genome shotgun (WGS) entry which is preliminary data.</text>
</comment>
<dbReference type="Gene3D" id="3.40.50.1110">
    <property type="entry name" value="SGNH hydrolase"/>
    <property type="match status" value="1"/>
</dbReference>
<dbReference type="EMBL" id="JADGIZ020000019">
    <property type="protein sequence ID" value="KAL2916053.1"/>
    <property type="molecule type" value="Genomic_DNA"/>
</dbReference>
<dbReference type="SUPFAM" id="SSF52266">
    <property type="entry name" value="SGNH hydrolase"/>
    <property type="match status" value="1"/>
</dbReference>
<evidence type="ECO:0000259" key="2">
    <source>
        <dbReference type="Pfam" id="PF13472"/>
    </source>
</evidence>
<gene>
    <name evidence="3" type="ORF">HK105_204477</name>
</gene>
<feature type="domain" description="SGNH hydrolase-type esterase" evidence="2">
    <location>
        <begin position="73"/>
        <end position="278"/>
    </location>
</feature>
<feature type="region of interest" description="Disordered" evidence="1">
    <location>
        <begin position="1"/>
        <end position="20"/>
    </location>
</feature>
<sequence>MSQRQAVQPQPQQPQQQQQGQTPAAGFAAYIAAVRACWRAWQLALYALLAAWLSAGVPSTVARGGADRNTMVVIGDDFAAGVGDTPNLGTSPGLARHLARELFKEPKIKQTWTIFNCGVKCSTSSEWLPVSEKIQLCSRIAMQNPSQPTTHFERTFANPKYAAASIVILLVGFNDSRVAGRDDAPEQTVANIHAICKVLANMGKLVFVCPVPNAGDASVSDELLEKNMRRNEMIAGFLQQSDRDLVVAGPNVDVLNFEYRVDRYYAADQQHFCAAGYAKLAKDFVDVLVNPMVRLEFKKFSKKLGL</sequence>
<evidence type="ECO:0000256" key="1">
    <source>
        <dbReference type="SAM" id="MobiDB-lite"/>
    </source>
</evidence>
<dbReference type="CDD" id="cd00229">
    <property type="entry name" value="SGNH_hydrolase"/>
    <property type="match status" value="1"/>
</dbReference>
<dbReference type="Pfam" id="PF13472">
    <property type="entry name" value="Lipase_GDSL_2"/>
    <property type="match status" value="1"/>
</dbReference>
<organism evidence="3 4">
    <name type="scientific">Polyrhizophydium stewartii</name>
    <dbReference type="NCBI Taxonomy" id="2732419"/>
    <lineage>
        <taxon>Eukaryota</taxon>
        <taxon>Fungi</taxon>
        <taxon>Fungi incertae sedis</taxon>
        <taxon>Chytridiomycota</taxon>
        <taxon>Chytridiomycota incertae sedis</taxon>
        <taxon>Chytridiomycetes</taxon>
        <taxon>Rhizophydiales</taxon>
        <taxon>Rhizophydiales incertae sedis</taxon>
        <taxon>Polyrhizophydium</taxon>
    </lineage>
</organism>
<dbReference type="Proteomes" id="UP001527925">
    <property type="component" value="Unassembled WGS sequence"/>
</dbReference>
<reference evidence="3 4" key="1">
    <citation type="submission" date="2023-09" db="EMBL/GenBank/DDBJ databases">
        <title>Pangenome analysis of Batrachochytrium dendrobatidis and related Chytrids.</title>
        <authorList>
            <person name="Yacoub M.N."/>
            <person name="Stajich J.E."/>
            <person name="James T.Y."/>
        </authorList>
    </citation>
    <scope>NUCLEOTIDE SEQUENCE [LARGE SCALE GENOMIC DNA]</scope>
    <source>
        <strain evidence="3 4">JEL0888</strain>
    </source>
</reference>
<evidence type="ECO:0000313" key="3">
    <source>
        <dbReference type="EMBL" id="KAL2916053.1"/>
    </source>
</evidence>
<proteinExistence type="predicted"/>
<accession>A0ABR4N955</accession>